<accession>A0A9W6IPL7</accession>
<evidence type="ECO:0000259" key="10">
    <source>
        <dbReference type="Pfam" id="PF06429"/>
    </source>
</evidence>
<dbReference type="Proteomes" id="UP001143400">
    <property type="component" value="Unassembled WGS sequence"/>
</dbReference>
<name>A0A9W6IPL7_9HYPH</name>
<gene>
    <name evidence="12" type="primary">flgG</name>
    <name evidence="12" type="ORF">GCM10008170_01400</name>
    <name evidence="13" type="ORF">JOD31_001288</name>
</gene>
<dbReference type="InterPro" id="IPR010930">
    <property type="entry name" value="Flg_bb/hook_C_dom"/>
</dbReference>
<dbReference type="InterPro" id="IPR053967">
    <property type="entry name" value="LlgE_F_G-like_D1"/>
</dbReference>
<organism evidence="12 15">
    <name type="scientific">Methylopila capsulata</name>
    <dbReference type="NCBI Taxonomy" id="61654"/>
    <lineage>
        <taxon>Bacteria</taxon>
        <taxon>Pseudomonadati</taxon>
        <taxon>Pseudomonadota</taxon>
        <taxon>Alphaproteobacteria</taxon>
        <taxon>Hyphomicrobiales</taxon>
        <taxon>Methylopilaceae</taxon>
        <taxon>Methylopila</taxon>
    </lineage>
</organism>
<keyword evidence="12" id="KW-0282">Flagellum</keyword>
<evidence type="ECO:0000256" key="6">
    <source>
        <dbReference type="ARBA" id="ARBA00032912"/>
    </source>
</evidence>
<dbReference type="InterPro" id="IPR012834">
    <property type="entry name" value="FlgG_G_neg"/>
</dbReference>
<sequence>MRALNIASTGMAAQEANVEIISNNIANMRTTGFKRQRAEFQDLLYQSMRQVGASSSDTGTVLPTGVDVGSGVKLVATPRVMSQGTVASTEKTYDVAIKGEGFFQVQLPDGRTAYTRDGSFELDANGQLVTADGYTVLPGITVPTNALSVSISATGGVEATIQGQTAPQALGQIELARFINKSGLEAKGDNLFLETPASGTPLVDNPGAEGFGTTLQSYLEASNVNAVTEISDLIAAQRAYEMNSKVVASADQMLQSTSSMLR</sequence>
<evidence type="ECO:0000259" key="9">
    <source>
        <dbReference type="Pfam" id="PF00460"/>
    </source>
</evidence>
<evidence type="ECO:0000313" key="15">
    <source>
        <dbReference type="Proteomes" id="UP001143400"/>
    </source>
</evidence>
<reference evidence="12" key="1">
    <citation type="journal article" date="2014" name="Int. J. Syst. Evol. Microbiol.">
        <title>Complete genome sequence of Corynebacterium casei LMG S-19264T (=DSM 44701T), isolated from a smear-ripened cheese.</title>
        <authorList>
            <consortium name="US DOE Joint Genome Institute (JGI-PGF)"/>
            <person name="Walter F."/>
            <person name="Albersmeier A."/>
            <person name="Kalinowski J."/>
            <person name="Ruckert C."/>
        </authorList>
    </citation>
    <scope>NUCLEOTIDE SEQUENCE</scope>
    <source>
        <strain evidence="12">VKM B-1606</strain>
    </source>
</reference>
<keyword evidence="12" id="KW-0969">Cilium</keyword>
<keyword evidence="4 8" id="KW-0975">Bacterial flagellum</keyword>
<comment type="subunit">
    <text evidence="5 8">The basal body constitutes a major portion of the flagellar organelle and consists of four rings (L,P,S, and M) mounted on a central rod. The rod consists of about 26 subunits of FlgG in the distal portion, and FlgB, FlgC and FlgF are thought to build up the proximal portion of the rod with about 6 subunits each.</text>
</comment>
<comment type="caution">
    <text evidence="12">The sequence shown here is derived from an EMBL/GenBank/DDBJ whole genome shotgun (WGS) entry which is preliminary data.</text>
</comment>
<evidence type="ECO:0000256" key="3">
    <source>
        <dbReference type="ARBA" id="ARBA00017948"/>
    </source>
</evidence>
<feature type="domain" description="Flagellar hook protein FlgE/F/G-like D1" evidence="11">
    <location>
        <begin position="96"/>
        <end position="159"/>
    </location>
</feature>
<evidence type="ECO:0000256" key="5">
    <source>
        <dbReference type="ARBA" id="ARBA00025933"/>
    </source>
</evidence>
<comment type="subcellular location">
    <subcellularLocation>
        <location evidence="1 8">Bacterial flagellum basal body</location>
    </subcellularLocation>
</comment>
<dbReference type="NCBIfam" id="TIGR02488">
    <property type="entry name" value="flgG_G_neg"/>
    <property type="match status" value="1"/>
</dbReference>
<dbReference type="EMBL" id="BSFF01000001">
    <property type="protein sequence ID" value="GLK54121.1"/>
    <property type="molecule type" value="Genomic_DNA"/>
</dbReference>
<evidence type="ECO:0000256" key="8">
    <source>
        <dbReference type="RuleBase" id="RU362116"/>
    </source>
</evidence>
<evidence type="ECO:0000256" key="1">
    <source>
        <dbReference type="ARBA" id="ARBA00004117"/>
    </source>
</evidence>
<feature type="domain" description="Flagellar basal-body/hook protein C-terminal" evidence="10">
    <location>
        <begin position="216"/>
        <end position="260"/>
    </location>
</feature>
<dbReference type="AlphaFoldDB" id="A0A9W6IPL7"/>
<keyword evidence="12" id="KW-0966">Cell projection</keyword>
<dbReference type="InterPro" id="IPR037925">
    <property type="entry name" value="FlgE/F/G-like"/>
</dbReference>
<dbReference type="Pfam" id="PF00460">
    <property type="entry name" value="Flg_bb_rod"/>
    <property type="match status" value="1"/>
</dbReference>
<dbReference type="InterPro" id="IPR020013">
    <property type="entry name" value="Flagellar_FlgE/F/G"/>
</dbReference>
<protein>
    <recommendedName>
        <fullName evidence="3 7">Flagellar basal-body rod protein FlgG</fullName>
    </recommendedName>
    <alternativeName>
        <fullName evidence="6 8">Distal rod protein</fullName>
    </alternativeName>
</protein>
<evidence type="ECO:0000259" key="11">
    <source>
        <dbReference type="Pfam" id="PF22692"/>
    </source>
</evidence>
<dbReference type="Pfam" id="PF06429">
    <property type="entry name" value="Flg_bbr_C"/>
    <property type="match status" value="1"/>
</dbReference>
<proteinExistence type="inferred from homology"/>
<dbReference type="Proteomes" id="UP000758856">
    <property type="component" value="Unassembled WGS sequence"/>
</dbReference>
<evidence type="ECO:0000256" key="2">
    <source>
        <dbReference type="ARBA" id="ARBA00009677"/>
    </source>
</evidence>
<dbReference type="PANTHER" id="PTHR30435">
    <property type="entry name" value="FLAGELLAR PROTEIN"/>
    <property type="match status" value="1"/>
</dbReference>
<dbReference type="PROSITE" id="PS00588">
    <property type="entry name" value="FLAGELLA_BB_ROD"/>
    <property type="match status" value="1"/>
</dbReference>
<dbReference type="NCBIfam" id="TIGR03506">
    <property type="entry name" value="FlgEFG_subfam"/>
    <property type="match status" value="2"/>
</dbReference>
<evidence type="ECO:0000256" key="7">
    <source>
        <dbReference type="NCBIfam" id="TIGR02488"/>
    </source>
</evidence>
<reference evidence="13 14" key="2">
    <citation type="submission" date="2021-01" db="EMBL/GenBank/DDBJ databases">
        <title>Genomic Encyclopedia of Type Strains, Phase IV (KMG-IV): sequencing the most valuable type-strain genomes for metagenomic binning, comparative biology and taxonomic classification.</title>
        <authorList>
            <person name="Goeker M."/>
        </authorList>
    </citation>
    <scope>NUCLEOTIDE SEQUENCE [LARGE SCALE GENOMIC DNA]</scope>
    <source>
        <strain evidence="13 14">DSM 6130</strain>
    </source>
</reference>
<dbReference type="PANTHER" id="PTHR30435:SF19">
    <property type="entry name" value="FLAGELLAR BASAL-BODY ROD PROTEIN FLGG"/>
    <property type="match status" value="1"/>
</dbReference>
<dbReference type="SUPFAM" id="SSF117143">
    <property type="entry name" value="Flagellar hook protein flgE"/>
    <property type="match status" value="1"/>
</dbReference>
<evidence type="ECO:0000256" key="4">
    <source>
        <dbReference type="ARBA" id="ARBA00023143"/>
    </source>
</evidence>
<dbReference type="Pfam" id="PF22692">
    <property type="entry name" value="LlgE_F_G_D1"/>
    <property type="match status" value="1"/>
</dbReference>
<dbReference type="EMBL" id="JAFBCY010000002">
    <property type="protein sequence ID" value="MBM7851063.1"/>
    <property type="molecule type" value="Genomic_DNA"/>
</dbReference>
<feature type="domain" description="Flagellar basal body rod protein N-terminal" evidence="9">
    <location>
        <begin position="4"/>
        <end position="34"/>
    </location>
</feature>
<keyword evidence="14" id="KW-1185">Reference proteome</keyword>
<dbReference type="GO" id="GO:0071978">
    <property type="term" value="P:bacterial-type flagellum-dependent swarming motility"/>
    <property type="evidence" value="ECO:0007669"/>
    <property type="project" value="TreeGrafter"/>
</dbReference>
<dbReference type="InterPro" id="IPR019776">
    <property type="entry name" value="Flagellar_basal_body_rod_CS"/>
</dbReference>
<comment type="similarity">
    <text evidence="2 8">Belongs to the flagella basal body rod proteins family.</text>
</comment>
<dbReference type="GO" id="GO:0009426">
    <property type="term" value="C:bacterial-type flagellum basal body, distal rod"/>
    <property type="evidence" value="ECO:0007669"/>
    <property type="project" value="UniProtKB-UniRule"/>
</dbReference>
<dbReference type="RefSeq" id="WP_204949487.1">
    <property type="nucleotide sequence ID" value="NZ_BSFF01000001.1"/>
</dbReference>
<dbReference type="InterPro" id="IPR001444">
    <property type="entry name" value="Flag_bb_rod_N"/>
</dbReference>
<reference evidence="12" key="3">
    <citation type="submission" date="2023-01" db="EMBL/GenBank/DDBJ databases">
        <authorList>
            <person name="Sun Q."/>
            <person name="Evtushenko L."/>
        </authorList>
    </citation>
    <scope>NUCLEOTIDE SEQUENCE</scope>
    <source>
        <strain evidence="12">VKM B-1606</strain>
    </source>
</reference>
<evidence type="ECO:0000313" key="14">
    <source>
        <dbReference type="Proteomes" id="UP000758856"/>
    </source>
</evidence>
<evidence type="ECO:0000313" key="13">
    <source>
        <dbReference type="EMBL" id="MBM7851063.1"/>
    </source>
</evidence>
<evidence type="ECO:0000313" key="12">
    <source>
        <dbReference type="EMBL" id="GLK54121.1"/>
    </source>
</evidence>